<dbReference type="GO" id="GO:0004813">
    <property type="term" value="F:alanine-tRNA ligase activity"/>
    <property type="evidence" value="ECO:0007669"/>
    <property type="project" value="UniProtKB-UniRule"/>
</dbReference>
<comment type="caution">
    <text evidence="14">The sequence shown here is derived from an EMBL/GenBank/DDBJ whole genome shotgun (WGS) entry which is preliminary data.</text>
</comment>
<evidence type="ECO:0000256" key="11">
    <source>
        <dbReference type="ARBA" id="ARBA00023146"/>
    </source>
</evidence>
<dbReference type="InterPro" id="IPR018163">
    <property type="entry name" value="Thr/Ala-tRNA-synth_IIc_edit"/>
</dbReference>
<keyword evidence="11 12" id="KW-0030">Aminoacyl-tRNA synthetase</keyword>
<comment type="function">
    <text evidence="12">Catalyzes the attachment of alanine to tRNA(Ala) in a two-step reaction: alanine is first activated by ATP to form Ala-AMP and then transferred to the acceptor end of tRNA(Ala). Also edits incorrectly charged Ser-tRNA(Ala) and Gly-tRNA(Ala) via its editing domain.</text>
</comment>
<dbReference type="FunFam" id="3.30.54.20:FF:000001">
    <property type="entry name" value="Alanine--tRNA ligase"/>
    <property type="match status" value="1"/>
</dbReference>
<keyword evidence="6 12" id="KW-0547">Nucleotide-binding</keyword>
<dbReference type="Pfam" id="PF02272">
    <property type="entry name" value="DHHA1"/>
    <property type="match status" value="1"/>
</dbReference>
<name>A0A9X1NRU3_9HYPH</name>
<dbReference type="PANTHER" id="PTHR11777:SF9">
    <property type="entry name" value="ALANINE--TRNA LIGASE, CYTOPLASMIC"/>
    <property type="match status" value="1"/>
</dbReference>
<dbReference type="CDD" id="cd00673">
    <property type="entry name" value="AlaRS_core"/>
    <property type="match status" value="1"/>
</dbReference>
<dbReference type="EC" id="6.1.1.7" evidence="12"/>
<dbReference type="AlphaFoldDB" id="A0A9X1NRU3"/>
<evidence type="ECO:0000256" key="9">
    <source>
        <dbReference type="ARBA" id="ARBA00022884"/>
    </source>
</evidence>
<organism evidence="14 15">
    <name type="scientific">Rhizobium quercicola</name>
    <dbReference type="NCBI Taxonomy" id="2901226"/>
    <lineage>
        <taxon>Bacteria</taxon>
        <taxon>Pseudomonadati</taxon>
        <taxon>Pseudomonadota</taxon>
        <taxon>Alphaproteobacteria</taxon>
        <taxon>Hyphomicrobiales</taxon>
        <taxon>Rhizobiaceae</taxon>
        <taxon>Rhizobium/Agrobacterium group</taxon>
        <taxon>Rhizobium</taxon>
    </lineage>
</organism>
<dbReference type="InterPro" id="IPR003156">
    <property type="entry name" value="DHHA1_dom"/>
</dbReference>
<keyword evidence="10 12" id="KW-0648">Protein biosynthesis</keyword>
<keyword evidence="4 12" id="KW-0436">Ligase</keyword>
<dbReference type="Gene3D" id="2.40.30.130">
    <property type="match status" value="1"/>
</dbReference>
<evidence type="ECO:0000256" key="1">
    <source>
        <dbReference type="ARBA" id="ARBA00004496"/>
    </source>
</evidence>
<dbReference type="FunFam" id="3.10.310.40:FF:000001">
    <property type="entry name" value="Alanine--tRNA ligase"/>
    <property type="match status" value="1"/>
</dbReference>
<dbReference type="GO" id="GO:0000049">
    <property type="term" value="F:tRNA binding"/>
    <property type="evidence" value="ECO:0007669"/>
    <property type="project" value="UniProtKB-KW"/>
</dbReference>
<dbReference type="InterPro" id="IPR018165">
    <property type="entry name" value="Ala-tRNA-synth_IIc_core"/>
</dbReference>
<evidence type="ECO:0000256" key="2">
    <source>
        <dbReference type="ARBA" id="ARBA00008226"/>
    </source>
</evidence>
<dbReference type="PANTHER" id="PTHR11777">
    <property type="entry name" value="ALANYL-TRNA SYNTHETASE"/>
    <property type="match status" value="1"/>
</dbReference>
<dbReference type="SUPFAM" id="SSF50447">
    <property type="entry name" value="Translation proteins"/>
    <property type="match status" value="1"/>
</dbReference>
<dbReference type="Gene3D" id="3.30.980.10">
    <property type="entry name" value="Threonyl-trna Synthetase, Chain A, domain 2"/>
    <property type="match status" value="1"/>
</dbReference>
<keyword evidence="12" id="KW-0963">Cytoplasm</keyword>
<dbReference type="RefSeq" id="WP_231814765.1">
    <property type="nucleotide sequence ID" value="NZ_JAJOZR010000007.1"/>
</dbReference>
<dbReference type="PRINTS" id="PR00980">
    <property type="entry name" value="TRNASYNTHALA"/>
</dbReference>
<comment type="catalytic activity">
    <reaction evidence="12">
        <text>tRNA(Ala) + L-alanine + ATP = L-alanyl-tRNA(Ala) + AMP + diphosphate</text>
        <dbReference type="Rhea" id="RHEA:12540"/>
        <dbReference type="Rhea" id="RHEA-COMP:9657"/>
        <dbReference type="Rhea" id="RHEA-COMP:9923"/>
        <dbReference type="ChEBI" id="CHEBI:30616"/>
        <dbReference type="ChEBI" id="CHEBI:33019"/>
        <dbReference type="ChEBI" id="CHEBI:57972"/>
        <dbReference type="ChEBI" id="CHEBI:78442"/>
        <dbReference type="ChEBI" id="CHEBI:78497"/>
        <dbReference type="ChEBI" id="CHEBI:456215"/>
        <dbReference type="EC" id="6.1.1.7"/>
    </reaction>
</comment>
<dbReference type="Pfam" id="PF01411">
    <property type="entry name" value="tRNA-synt_2c"/>
    <property type="match status" value="1"/>
</dbReference>
<dbReference type="InterPro" id="IPR012947">
    <property type="entry name" value="tRNA_SAD"/>
</dbReference>
<evidence type="ECO:0000256" key="10">
    <source>
        <dbReference type="ARBA" id="ARBA00022917"/>
    </source>
</evidence>
<evidence type="ECO:0000313" key="15">
    <source>
        <dbReference type="Proteomes" id="UP001139089"/>
    </source>
</evidence>
<dbReference type="SUPFAM" id="SSF55186">
    <property type="entry name" value="ThrRS/AlaRS common domain"/>
    <property type="match status" value="1"/>
</dbReference>
<feature type="binding site" evidence="12">
    <location>
        <position position="676"/>
    </location>
    <ligand>
        <name>Zn(2+)</name>
        <dbReference type="ChEBI" id="CHEBI:29105"/>
    </ligand>
</feature>
<dbReference type="Gene3D" id="3.10.310.40">
    <property type="match status" value="1"/>
</dbReference>
<dbReference type="FunFam" id="2.40.30.130:FF:000001">
    <property type="entry name" value="Alanine--tRNA ligase"/>
    <property type="match status" value="1"/>
</dbReference>
<evidence type="ECO:0000313" key="14">
    <source>
        <dbReference type="EMBL" id="MCD7109837.1"/>
    </source>
</evidence>
<dbReference type="SMART" id="SM00863">
    <property type="entry name" value="tRNA_SAD"/>
    <property type="match status" value="1"/>
</dbReference>
<evidence type="ECO:0000256" key="3">
    <source>
        <dbReference type="ARBA" id="ARBA00022555"/>
    </source>
</evidence>
<dbReference type="InterPro" id="IPR018164">
    <property type="entry name" value="Ala-tRNA-synth_IIc_N"/>
</dbReference>
<dbReference type="InterPro" id="IPR009000">
    <property type="entry name" value="Transl_B-barrel_sf"/>
</dbReference>
<evidence type="ECO:0000256" key="12">
    <source>
        <dbReference type="HAMAP-Rule" id="MF_00036"/>
    </source>
</evidence>
<dbReference type="HAMAP" id="MF_00036_B">
    <property type="entry name" value="Ala_tRNA_synth_B"/>
    <property type="match status" value="1"/>
</dbReference>
<keyword evidence="3 12" id="KW-0820">tRNA-binding</keyword>
<dbReference type="PROSITE" id="PS50860">
    <property type="entry name" value="AA_TRNA_LIGASE_II_ALA"/>
    <property type="match status" value="1"/>
</dbReference>
<feature type="binding site" evidence="12">
    <location>
        <position position="568"/>
    </location>
    <ligand>
        <name>Zn(2+)</name>
        <dbReference type="ChEBI" id="CHEBI:29105"/>
    </ligand>
</feature>
<dbReference type="EMBL" id="JAJOZR010000007">
    <property type="protein sequence ID" value="MCD7109837.1"/>
    <property type="molecule type" value="Genomic_DNA"/>
</dbReference>
<comment type="similarity">
    <text evidence="2 12">Belongs to the class-II aminoacyl-tRNA synthetase family.</text>
</comment>
<dbReference type="Proteomes" id="UP001139089">
    <property type="component" value="Unassembled WGS sequence"/>
</dbReference>
<evidence type="ECO:0000259" key="13">
    <source>
        <dbReference type="PROSITE" id="PS50860"/>
    </source>
</evidence>
<proteinExistence type="inferred from homology"/>
<comment type="subcellular location">
    <subcellularLocation>
        <location evidence="1 12">Cytoplasm</location>
    </subcellularLocation>
</comment>
<dbReference type="GO" id="GO:0005524">
    <property type="term" value="F:ATP binding"/>
    <property type="evidence" value="ECO:0007669"/>
    <property type="project" value="UniProtKB-UniRule"/>
</dbReference>
<reference evidence="14" key="1">
    <citation type="submission" date="2021-12" db="EMBL/GenBank/DDBJ databases">
        <authorList>
            <person name="Li Y."/>
        </authorList>
    </citation>
    <scope>NUCLEOTIDE SEQUENCE</scope>
    <source>
        <strain evidence="14">DKSPLA3</strain>
    </source>
</reference>
<dbReference type="SUPFAM" id="SSF101353">
    <property type="entry name" value="Putative anticodon-binding domain of alanyl-tRNA synthetase (AlaRS)"/>
    <property type="match status" value="1"/>
</dbReference>
<feature type="domain" description="Alanyl-transfer RNA synthetases family profile" evidence="13">
    <location>
        <begin position="2"/>
        <end position="719"/>
    </location>
</feature>
<keyword evidence="8 12" id="KW-0067">ATP-binding</keyword>
<feature type="binding site" evidence="12">
    <location>
        <position position="680"/>
    </location>
    <ligand>
        <name>Zn(2+)</name>
        <dbReference type="ChEBI" id="CHEBI:29105"/>
    </ligand>
</feature>
<evidence type="ECO:0000256" key="4">
    <source>
        <dbReference type="ARBA" id="ARBA00022598"/>
    </source>
</evidence>
<keyword evidence="9 12" id="KW-0694">RNA-binding</keyword>
<accession>A0A9X1NRU3</accession>
<dbReference type="Pfam" id="PF07973">
    <property type="entry name" value="tRNA_SAD"/>
    <property type="match status" value="1"/>
</dbReference>
<comment type="domain">
    <text evidence="12">Consists of three domains; the N-terminal catalytic domain, the editing domain and the C-terminal C-Ala domain. The editing domain removes incorrectly charged amino acids, while the C-Ala domain, along with tRNA(Ala), serves as a bridge to cooperatively bring together the editing and aminoacylation centers thus stimulating deacylation of misacylated tRNAs.</text>
</comment>
<dbReference type="GO" id="GO:0006419">
    <property type="term" value="P:alanyl-tRNA aminoacylation"/>
    <property type="evidence" value="ECO:0007669"/>
    <property type="project" value="UniProtKB-UniRule"/>
</dbReference>
<keyword evidence="7 12" id="KW-0862">Zinc</keyword>
<dbReference type="Gene3D" id="3.30.930.10">
    <property type="entry name" value="Bira Bifunctional Protein, Domain 2"/>
    <property type="match status" value="1"/>
</dbReference>
<sequence length="892" mass="95629">MSGVNEIRSTFLDYFKTNGHTVVPSSPLVPRNDPTLMFTNAGMVQFKNVFTGLEQRPYSTATTAQKCVRAGGKHNDLDNVGYTARHHTFFEMLGNFSFGDYFKERAIELAWNLITKEFGIDAKRLLVTVYHTDDEAFGLWKKIAGLSDDRIIRIPTSDNFWAMGDTGPCGPCSEIFYDHGDHIWGGPPGSPDEDGDRFIEIWNLVFMQYEQVTKEERLDLPRPSIDTGMGLERVAALLQGKHDNYDIDLFRALISASEEATGVKAEGDRRASHRVIADHLRSSAFLIADGVLPSNEGRGYVLRRIMRRAMRHAELLGAREPLMWKLLPALVGEMGRAYPELVRAESLISETLKLEETRFRKTLDRGLGLLADATATLDKGDTLDGETAFKLYDTYGFPLDLTQDALRGRGIGVDLTGFTDAMQRQKAEARASWSGSGDTATETIWYELKDRFGATEFLGYDTETAEGVVQALVRGGAPIESASAGETVQIVVNQTPFYGESGGQMGDTGVIASDGARLSVTDTQKRGEGVFVHTATVDEGTIKAGDAVALIVDHARRGRLRANHSATHLLHEALREVLGTHVAQKGSLVAPERLRFDVSHPKPMTAEELKIVEDMANEIIVQNTAVTTRLMSVDDAIAEGAMALFGEKYGDEVRVVSMGQGVRGTKAGRPYSVELCGGTHVGATGEIGLVRILGESAVGSGVRRIEALTGVSALGYLSEQDERLKTLASALKVQPGDVIGRVESLMDERRKLERELADARRKLALGGGGAAGSTDAAREIGGIKFLGKVVTGVDPKDLKGLADDGKKSLGSGIVAFIGVADDGKASAVVGVTEDLVKAHSAVDLVRIASAALGGKGGGGRPDMAQAGGPDGTLAADAIEAVAQAIADIAAAA</sequence>
<gene>
    <name evidence="12 14" type="primary">alaS</name>
    <name evidence="14" type="ORF">LRX75_12405</name>
</gene>
<protein>
    <recommendedName>
        <fullName evidence="12">Alanine--tRNA ligase</fullName>
        <ecNumber evidence="12">6.1.1.7</ecNumber>
    </recommendedName>
    <alternativeName>
        <fullName evidence="12">Alanyl-tRNA synthetase</fullName>
        <shortName evidence="12">AlaRS</shortName>
    </alternativeName>
</protein>
<dbReference type="InterPro" id="IPR045864">
    <property type="entry name" value="aa-tRNA-synth_II/BPL/LPL"/>
</dbReference>
<dbReference type="GO" id="GO:0005829">
    <property type="term" value="C:cytosol"/>
    <property type="evidence" value="ECO:0007669"/>
    <property type="project" value="TreeGrafter"/>
</dbReference>
<dbReference type="Gene3D" id="6.10.250.550">
    <property type="match status" value="1"/>
</dbReference>
<evidence type="ECO:0000256" key="7">
    <source>
        <dbReference type="ARBA" id="ARBA00022833"/>
    </source>
</evidence>
<evidence type="ECO:0000256" key="6">
    <source>
        <dbReference type="ARBA" id="ARBA00022741"/>
    </source>
</evidence>
<evidence type="ECO:0000256" key="5">
    <source>
        <dbReference type="ARBA" id="ARBA00022723"/>
    </source>
</evidence>
<dbReference type="FunFam" id="3.30.980.10:FF:000004">
    <property type="entry name" value="Alanine--tRNA ligase, cytoplasmic"/>
    <property type="match status" value="1"/>
</dbReference>
<dbReference type="InterPro" id="IPR002318">
    <property type="entry name" value="Ala-tRNA-lgiase_IIc"/>
</dbReference>
<dbReference type="SUPFAM" id="SSF55681">
    <property type="entry name" value="Class II aaRS and biotin synthetases"/>
    <property type="match status" value="1"/>
</dbReference>
<dbReference type="FunFam" id="3.30.930.10:FF:000004">
    <property type="entry name" value="Alanine--tRNA ligase"/>
    <property type="match status" value="1"/>
</dbReference>
<dbReference type="Gene3D" id="3.30.54.20">
    <property type="match status" value="1"/>
</dbReference>
<dbReference type="GO" id="GO:0002161">
    <property type="term" value="F:aminoacyl-tRNA deacylase activity"/>
    <property type="evidence" value="ECO:0007669"/>
    <property type="project" value="TreeGrafter"/>
</dbReference>
<keyword evidence="15" id="KW-1185">Reference proteome</keyword>
<feature type="binding site" evidence="12">
    <location>
        <position position="564"/>
    </location>
    <ligand>
        <name>Zn(2+)</name>
        <dbReference type="ChEBI" id="CHEBI:29105"/>
    </ligand>
</feature>
<dbReference type="InterPro" id="IPR018162">
    <property type="entry name" value="Ala-tRNA-ligase_IIc_anticod-bd"/>
</dbReference>
<dbReference type="GO" id="GO:0045892">
    <property type="term" value="P:negative regulation of DNA-templated transcription"/>
    <property type="evidence" value="ECO:0007669"/>
    <property type="project" value="TreeGrafter"/>
</dbReference>
<dbReference type="NCBIfam" id="TIGR00344">
    <property type="entry name" value="alaS"/>
    <property type="match status" value="1"/>
</dbReference>
<evidence type="ECO:0000256" key="8">
    <source>
        <dbReference type="ARBA" id="ARBA00022840"/>
    </source>
</evidence>
<dbReference type="GO" id="GO:0008270">
    <property type="term" value="F:zinc ion binding"/>
    <property type="evidence" value="ECO:0007669"/>
    <property type="project" value="UniProtKB-UniRule"/>
</dbReference>
<keyword evidence="5 12" id="KW-0479">Metal-binding</keyword>
<dbReference type="InterPro" id="IPR023033">
    <property type="entry name" value="Ala_tRNA_ligase_euk/bac"/>
</dbReference>
<dbReference type="InterPro" id="IPR050058">
    <property type="entry name" value="Ala-tRNA_ligase"/>
</dbReference>
<comment type="cofactor">
    <cofactor evidence="12">
        <name>Zn(2+)</name>
        <dbReference type="ChEBI" id="CHEBI:29105"/>
    </cofactor>
    <text evidence="12">Binds 1 zinc ion per subunit.</text>
</comment>